<organism evidence="3 4">
    <name type="scientific">Glycomyces tritici</name>
    <dbReference type="NCBI Taxonomy" id="2665176"/>
    <lineage>
        <taxon>Bacteria</taxon>
        <taxon>Bacillati</taxon>
        <taxon>Actinomycetota</taxon>
        <taxon>Actinomycetes</taxon>
        <taxon>Glycomycetales</taxon>
        <taxon>Glycomycetaceae</taxon>
        <taxon>Glycomyces</taxon>
    </lineage>
</organism>
<feature type="domain" description="STAS" evidence="2">
    <location>
        <begin position="51"/>
        <end position="126"/>
    </location>
</feature>
<accession>A0ABT7YWP1</accession>
<evidence type="ECO:0000259" key="2">
    <source>
        <dbReference type="PROSITE" id="PS50801"/>
    </source>
</evidence>
<feature type="compositionally biased region" description="Polar residues" evidence="1">
    <location>
        <begin position="17"/>
        <end position="33"/>
    </location>
</feature>
<proteinExistence type="predicted"/>
<dbReference type="InterPro" id="IPR036513">
    <property type="entry name" value="STAS_dom_sf"/>
</dbReference>
<dbReference type="SUPFAM" id="SSF52091">
    <property type="entry name" value="SpoIIaa-like"/>
    <property type="match status" value="1"/>
</dbReference>
<dbReference type="PROSITE" id="PS50801">
    <property type="entry name" value="STAS"/>
    <property type="match status" value="1"/>
</dbReference>
<sequence>MGGVVTAEPADGKSGESHSSPVANSRTPLTEPDTSVEQLLITECDCHEAGLLVVGEIDLNGHDDWEKALRRVTGHGAEVHLHLAGLRFIDVRGVTLLVNIADGLDGGQLIVAHGAPPGFDRVMRVLWPDCAAGILIEGDQ</sequence>
<protein>
    <submittedName>
        <fullName evidence="3">STAS domain-containing protein</fullName>
    </submittedName>
</protein>
<comment type="caution">
    <text evidence="3">The sequence shown here is derived from an EMBL/GenBank/DDBJ whole genome shotgun (WGS) entry which is preliminary data.</text>
</comment>
<evidence type="ECO:0000313" key="4">
    <source>
        <dbReference type="Proteomes" id="UP001171902"/>
    </source>
</evidence>
<dbReference type="InterPro" id="IPR002645">
    <property type="entry name" value="STAS_dom"/>
</dbReference>
<dbReference type="RefSeq" id="WP_289959625.1">
    <property type="nucleotide sequence ID" value="NZ_JAUEMJ010000011.1"/>
</dbReference>
<feature type="region of interest" description="Disordered" evidence="1">
    <location>
        <begin position="1"/>
        <end position="33"/>
    </location>
</feature>
<dbReference type="Gene3D" id="3.30.750.24">
    <property type="entry name" value="STAS domain"/>
    <property type="match status" value="1"/>
</dbReference>
<dbReference type="Pfam" id="PF13466">
    <property type="entry name" value="STAS_2"/>
    <property type="match status" value="1"/>
</dbReference>
<reference evidence="3" key="1">
    <citation type="submission" date="2023-06" db="EMBL/GenBank/DDBJ databases">
        <title>Gycomyces niveus sp.nov., a novel actinomycete isolated from soil in Shouguang.</title>
        <authorList>
            <person name="Yang X."/>
            <person name="Zhao J."/>
        </authorList>
    </citation>
    <scope>NUCLEOTIDE SEQUENCE</scope>
    <source>
        <strain evidence="3">NEAU C2</strain>
    </source>
</reference>
<dbReference type="EMBL" id="JAUEMJ010000011">
    <property type="protein sequence ID" value="MDN3243066.1"/>
    <property type="molecule type" value="Genomic_DNA"/>
</dbReference>
<evidence type="ECO:0000313" key="3">
    <source>
        <dbReference type="EMBL" id="MDN3243066.1"/>
    </source>
</evidence>
<evidence type="ECO:0000256" key="1">
    <source>
        <dbReference type="SAM" id="MobiDB-lite"/>
    </source>
</evidence>
<gene>
    <name evidence="3" type="ORF">QWI33_25315</name>
</gene>
<name>A0ABT7YWP1_9ACTN</name>
<dbReference type="InterPro" id="IPR058548">
    <property type="entry name" value="MlaB-like_STAS"/>
</dbReference>
<dbReference type="Proteomes" id="UP001171902">
    <property type="component" value="Unassembled WGS sequence"/>
</dbReference>
<keyword evidence="4" id="KW-1185">Reference proteome</keyword>